<gene>
    <name evidence="2" type="ORF">OKC24_18245</name>
</gene>
<protein>
    <submittedName>
        <fullName evidence="2">Uncharacterized protein</fullName>
    </submittedName>
</protein>
<keyword evidence="3" id="KW-1185">Reference proteome</keyword>
<evidence type="ECO:0000313" key="2">
    <source>
        <dbReference type="EMBL" id="MCW8041071.1"/>
    </source>
</evidence>
<dbReference type="EMBL" id="JAPEQW010000046">
    <property type="protein sequence ID" value="MCW8041071.1"/>
    <property type="molecule type" value="Genomic_DNA"/>
</dbReference>
<evidence type="ECO:0000313" key="3">
    <source>
        <dbReference type="Proteomes" id="UP001209682"/>
    </source>
</evidence>
<keyword evidence="1" id="KW-0812">Transmembrane</keyword>
<accession>A0ABT3NND8</accession>
<organism evidence="2 3">
    <name type="scientific">Acinetobacter entericus</name>
    <dbReference type="NCBI Taxonomy" id="2989714"/>
    <lineage>
        <taxon>Bacteria</taxon>
        <taxon>Pseudomonadati</taxon>
        <taxon>Pseudomonadota</taxon>
        <taxon>Gammaproteobacteria</taxon>
        <taxon>Moraxellales</taxon>
        <taxon>Moraxellaceae</taxon>
        <taxon>Acinetobacter</taxon>
    </lineage>
</organism>
<feature type="transmembrane region" description="Helical" evidence="1">
    <location>
        <begin position="32"/>
        <end position="49"/>
    </location>
</feature>
<reference evidence="2 3" key="1">
    <citation type="submission" date="2022-11" db="EMBL/GenBank/DDBJ databases">
        <title>Acinetobacter entericus sp. nov., isolated from the gut of the plastic-eating larvae of the Coleoptera insect Zophobas atratus.</title>
        <authorList>
            <person name="Dong X."/>
            <person name="Yang Y."/>
        </authorList>
    </citation>
    <scope>NUCLEOTIDE SEQUENCE [LARGE SCALE GENOMIC DNA]</scope>
    <source>
        <strain evidence="2 3">BIT-DXN8</strain>
    </source>
</reference>
<name>A0ABT3NND8_9GAMM</name>
<proteinExistence type="predicted"/>
<keyword evidence="1" id="KW-0472">Membrane</keyword>
<evidence type="ECO:0000256" key="1">
    <source>
        <dbReference type="SAM" id="Phobius"/>
    </source>
</evidence>
<keyword evidence="1" id="KW-1133">Transmembrane helix</keyword>
<comment type="caution">
    <text evidence="2">The sequence shown here is derived from an EMBL/GenBank/DDBJ whole genome shotgun (WGS) entry which is preliminary data.</text>
</comment>
<dbReference type="RefSeq" id="WP_265466135.1">
    <property type="nucleotide sequence ID" value="NZ_JAPEQW010000046.1"/>
</dbReference>
<dbReference type="Proteomes" id="UP001209682">
    <property type="component" value="Unassembled WGS sequence"/>
</dbReference>
<feature type="transmembrane region" description="Helical" evidence="1">
    <location>
        <begin position="5"/>
        <end position="26"/>
    </location>
</feature>
<sequence>MKQEILNMIFIFLIIAWVSLIICFSVNGYPNVNVIVTPVLLFIGFWIWMKQERMKRRADAAEEVIKKYDAFESRILTLWRCLSIKDYQLDEDTQDYANLKILLEDILNKFSSCDDAKKELYSSIRIFIRRNNLNYEYVDISNFINEFNELDLFLTLVGKLEIVASDGKNFQKIARQRDEIDNFLRNANFGTNSEVVYIFDKPRKSIEKYTKGAFNLLVL</sequence>